<dbReference type="RefSeq" id="XP_033523286.1">
    <property type="nucleotide sequence ID" value="XM_033672422.1"/>
</dbReference>
<evidence type="ECO:0000313" key="4">
    <source>
        <dbReference type="EMBL" id="KAF2128897.1"/>
    </source>
</evidence>
<keyword evidence="1" id="KW-0343">GTPase activation</keyword>
<feature type="compositionally biased region" description="Low complexity" evidence="2">
    <location>
        <begin position="1131"/>
        <end position="1144"/>
    </location>
</feature>
<dbReference type="GO" id="GO:0051056">
    <property type="term" value="P:regulation of small GTPase mediated signal transduction"/>
    <property type="evidence" value="ECO:0007669"/>
    <property type="project" value="InterPro"/>
</dbReference>
<feature type="domain" description="Rap-GAP" evidence="3">
    <location>
        <begin position="1339"/>
        <end position="1578"/>
    </location>
</feature>
<dbReference type="Pfam" id="PF11864">
    <property type="entry name" value="DUF3384"/>
    <property type="match status" value="1"/>
</dbReference>
<evidence type="ECO:0000313" key="5">
    <source>
        <dbReference type="Proteomes" id="UP000799771"/>
    </source>
</evidence>
<dbReference type="InterPro" id="IPR018515">
    <property type="entry name" value="Tuberin-type_domain"/>
</dbReference>
<dbReference type="GO" id="GO:0032007">
    <property type="term" value="P:negative regulation of TOR signaling"/>
    <property type="evidence" value="ECO:0007669"/>
    <property type="project" value="TreeGrafter"/>
</dbReference>
<dbReference type="InterPro" id="IPR035974">
    <property type="entry name" value="Rap/Ran-GAP_sf"/>
</dbReference>
<protein>
    <recommendedName>
        <fullName evidence="3">Rap-GAP domain-containing protein</fullName>
    </recommendedName>
</protein>
<accession>A0A6A6ADE5</accession>
<feature type="region of interest" description="Disordered" evidence="2">
    <location>
        <begin position="1572"/>
        <end position="1609"/>
    </location>
</feature>
<dbReference type="GO" id="GO:0033596">
    <property type="term" value="C:TSC1-TSC2 complex"/>
    <property type="evidence" value="ECO:0007669"/>
    <property type="project" value="TreeGrafter"/>
</dbReference>
<dbReference type="EMBL" id="ML977507">
    <property type="protein sequence ID" value="KAF2128897.1"/>
    <property type="molecule type" value="Genomic_DNA"/>
</dbReference>
<evidence type="ECO:0000256" key="2">
    <source>
        <dbReference type="SAM" id="MobiDB-lite"/>
    </source>
</evidence>
<proteinExistence type="predicted"/>
<feature type="compositionally biased region" description="Polar residues" evidence="2">
    <location>
        <begin position="50"/>
        <end position="74"/>
    </location>
</feature>
<dbReference type="GeneID" id="54412854"/>
<feature type="region of interest" description="Disordered" evidence="2">
    <location>
        <begin position="25"/>
        <end position="74"/>
    </location>
</feature>
<keyword evidence="5" id="KW-1185">Reference proteome</keyword>
<feature type="compositionally biased region" description="Low complexity" evidence="2">
    <location>
        <begin position="1577"/>
        <end position="1595"/>
    </location>
</feature>
<evidence type="ECO:0000259" key="3">
    <source>
        <dbReference type="PROSITE" id="PS50085"/>
    </source>
</evidence>
<dbReference type="PANTHER" id="PTHR10063">
    <property type="entry name" value="TUBERIN"/>
    <property type="match status" value="1"/>
</dbReference>
<dbReference type="InterPro" id="IPR027107">
    <property type="entry name" value="Tuberin/Ral-act_asu"/>
</dbReference>
<feature type="compositionally biased region" description="Basic and acidic residues" evidence="2">
    <location>
        <begin position="526"/>
        <end position="544"/>
    </location>
</feature>
<sequence length="1633" mass="182873">MSPPSGDVPRTPDRRASTQALFNAFRSLTGGRVKSTTPPPSTSSVTGTSARNSSITSTRTGSIASPHSTDATRQRTSYVSGLRSGQPIVGGPPELEELCLQLDSSRPFAERASAAEQIGKIVELYPVQNILSLWSIASDLLLPEQTDEVAETGYRFLKSCVALPKLTTVERTVFFDAASLRKTDSCFDKRLDIVATLTKHGRDIEACESSIVPFLLNSLDTCFKASAVTRKANGKRSIDDPSQDILNLSRVFQYAIDLCKFNAKVFTDDDLELLLTKTTNICHATSKENDMEMCIRLFDTIITYVHVPTKALGPCLGVLCAIHRQIAHLKEQTWNTLNNLFRSHVGRAAVSSLLHTLLDGPTWDNRQFNVYKGTILILQLLLLEDGRNGLPRVPMSLLFQALKASIKEPHHTQEEFVLDLINAVLADESTRKLLLRETDLSDLLEIIHICAERDDDRSRAKAAGTNESSNAAKKDVSSEKSLAIHETGSLNMDGRFTRASDVFGLTSPGAMGLPASAPLTTGDTDGDSKPDADRPISPELIHRNSEDRTSQVLLKLDRTSDIMDFVHREAVMKLFLRLAHRLSDVAAEKMIHYFAEERYLSPSNGDWMESCRNLVARILKDVTRPRFLRILAIQSMRETYETVEKLCASDTVLQCGALLLNSIEGEEDVEVLSELVDFAVKVADQASFDSFFDIIQLLQKRLDHPRTSSTTSSPPWLSHSLPGRSDMRFGSPSNVIATAYVRLFTRSVTNSAQKTRVLYETLRGIAGSDKYENDARLASMKLLFRLRADSRFALTVSASSEGERIAAELCRTKETAVATEKTDESTSGDRGKPEDASSWREQRKVSGSSPHASLNRHTGRITATASRVHKPVPPLWMYPGPKGLPEEPSPESSHVVFAHIDEGEYPLSDSILDMELTLWLELIISLLQRPTDWEIYSYVLVHLGPQLSNQALVRSCVVQLRMLRNVLCEQVRNSSFHEPPPHTLLKKADVAVCLFHILTVIISYHDHFTKSEEDDLVKAFLQGIVQWDRTSKWCIHALSVCCFEIPLSVSKSLDSIVQKMSQIVTKPATAIHILEFLTSLARLPELFKNFREEEFKLVFGVCFRYMQHIRDQRERASNPHLLQNGHRTLRPSGPSRDFSASSDSNSKKARVIEDDLPHYLYSLAFHVITFWFMALKMEDRPKQIQWITKNLLCTDSSGRQFMEEQGQVIVDIMALVAYTDRDQTVRDENFAKPGDGEIWKKTWILPHGLMTIETAARTGVSLVTTRRPCSTRYLTIQPLLAPPPRHQVPLTVGLASEAFYSSSYVGILPDDIFQTFYAPLDLTNPPIPLPDDDMTRRAMASFDRIATIDSYKVGVIYIGEGQTDEREIFMNDIGSPAYTSFISDLGTLRRLKDAKFNTGGLDTRANMDGEFTYCWRDRCMEMVFHITTMMPTDRNDEMTYPNKKRHIGNDLVNIIFNDSGLPYNFETFPSAFNYVHIVISPESKASFVDRRLDEDPDGKNRYYKVQVISRSDFPNISPAAEPKILCGKHLAAYCRLIAINSCVFSNVWYIREGGESISSWRNRLREIKRLRERYGGSDSQPTSSPSSPASNHGISSPPPREQSAVSPFQRMSATAFITEGTNRSSVSSASHDV</sequence>
<feature type="region of interest" description="Disordered" evidence="2">
    <location>
        <begin position="513"/>
        <end position="544"/>
    </location>
</feature>
<dbReference type="InterPro" id="IPR016024">
    <property type="entry name" value="ARM-type_fold"/>
</dbReference>
<dbReference type="Pfam" id="PF03542">
    <property type="entry name" value="Tuberin"/>
    <property type="match status" value="1"/>
</dbReference>
<name>A0A6A6ADE5_9PLEO</name>
<feature type="compositionally biased region" description="Polar residues" evidence="2">
    <location>
        <begin position="845"/>
        <end position="864"/>
    </location>
</feature>
<organism evidence="4 5">
    <name type="scientific">Dothidotthia symphoricarpi CBS 119687</name>
    <dbReference type="NCBI Taxonomy" id="1392245"/>
    <lineage>
        <taxon>Eukaryota</taxon>
        <taxon>Fungi</taxon>
        <taxon>Dikarya</taxon>
        <taxon>Ascomycota</taxon>
        <taxon>Pezizomycotina</taxon>
        <taxon>Dothideomycetes</taxon>
        <taxon>Pleosporomycetidae</taxon>
        <taxon>Pleosporales</taxon>
        <taxon>Dothidotthiaceae</taxon>
        <taxon>Dothidotthia</taxon>
    </lineage>
</organism>
<evidence type="ECO:0000256" key="1">
    <source>
        <dbReference type="ARBA" id="ARBA00022468"/>
    </source>
</evidence>
<reference evidence="4" key="1">
    <citation type="journal article" date="2020" name="Stud. Mycol.">
        <title>101 Dothideomycetes genomes: a test case for predicting lifestyles and emergence of pathogens.</title>
        <authorList>
            <person name="Haridas S."/>
            <person name="Albert R."/>
            <person name="Binder M."/>
            <person name="Bloem J."/>
            <person name="Labutti K."/>
            <person name="Salamov A."/>
            <person name="Andreopoulos B."/>
            <person name="Baker S."/>
            <person name="Barry K."/>
            <person name="Bills G."/>
            <person name="Bluhm B."/>
            <person name="Cannon C."/>
            <person name="Castanera R."/>
            <person name="Culley D."/>
            <person name="Daum C."/>
            <person name="Ezra D."/>
            <person name="Gonzalez J."/>
            <person name="Henrissat B."/>
            <person name="Kuo A."/>
            <person name="Liang C."/>
            <person name="Lipzen A."/>
            <person name="Lutzoni F."/>
            <person name="Magnuson J."/>
            <person name="Mondo S."/>
            <person name="Nolan M."/>
            <person name="Ohm R."/>
            <person name="Pangilinan J."/>
            <person name="Park H.-J."/>
            <person name="Ramirez L."/>
            <person name="Alfaro M."/>
            <person name="Sun H."/>
            <person name="Tritt A."/>
            <person name="Yoshinaga Y."/>
            <person name="Zwiers L.-H."/>
            <person name="Turgeon B."/>
            <person name="Goodwin S."/>
            <person name="Spatafora J."/>
            <person name="Crous P."/>
            <person name="Grigoriev I."/>
        </authorList>
    </citation>
    <scope>NUCLEOTIDE SEQUENCE</scope>
    <source>
        <strain evidence="4">CBS 119687</strain>
    </source>
</reference>
<dbReference type="PANTHER" id="PTHR10063:SF0">
    <property type="entry name" value="TUBERIN"/>
    <property type="match status" value="1"/>
</dbReference>
<dbReference type="InterPro" id="IPR024584">
    <property type="entry name" value="Tuberin_N"/>
</dbReference>
<dbReference type="Proteomes" id="UP000799771">
    <property type="component" value="Unassembled WGS sequence"/>
</dbReference>
<dbReference type="GO" id="GO:0005634">
    <property type="term" value="C:nucleus"/>
    <property type="evidence" value="ECO:0007669"/>
    <property type="project" value="InterPro"/>
</dbReference>
<feature type="compositionally biased region" description="Basic and acidic residues" evidence="2">
    <location>
        <begin position="815"/>
        <end position="844"/>
    </location>
</feature>
<dbReference type="SUPFAM" id="SSF48371">
    <property type="entry name" value="ARM repeat"/>
    <property type="match status" value="1"/>
</dbReference>
<feature type="region of interest" description="Disordered" evidence="2">
    <location>
        <begin position="815"/>
        <end position="864"/>
    </location>
</feature>
<dbReference type="SUPFAM" id="SSF111347">
    <property type="entry name" value="Rap/Ran-GAP"/>
    <property type="match status" value="1"/>
</dbReference>
<dbReference type="FunFam" id="3.40.50.11210:FF:000007">
    <property type="entry name" value="Tuberous sclerosis 2"/>
    <property type="match status" value="1"/>
</dbReference>
<dbReference type="GO" id="GO:0005096">
    <property type="term" value="F:GTPase activator activity"/>
    <property type="evidence" value="ECO:0007669"/>
    <property type="project" value="UniProtKB-KW"/>
</dbReference>
<dbReference type="Gene3D" id="3.40.50.11210">
    <property type="entry name" value="Rap/Ran-GAP"/>
    <property type="match status" value="1"/>
</dbReference>
<feature type="region of interest" description="Disordered" evidence="2">
    <location>
        <begin position="1116"/>
        <end position="1144"/>
    </location>
</feature>
<dbReference type="OrthoDB" id="19311at2759"/>
<gene>
    <name evidence="4" type="ORF">P153DRAFT_423355</name>
</gene>
<dbReference type="PROSITE" id="PS50085">
    <property type="entry name" value="RAPGAP"/>
    <property type="match status" value="1"/>
</dbReference>
<dbReference type="Pfam" id="PF02145">
    <property type="entry name" value="Rap_GAP"/>
    <property type="match status" value="1"/>
</dbReference>
<feature type="region of interest" description="Disordered" evidence="2">
    <location>
        <begin position="457"/>
        <end position="480"/>
    </location>
</feature>
<dbReference type="InterPro" id="IPR000331">
    <property type="entry name" value="Rap/Ran_GAP_dom"/>
</dbReference>